<organism evidence="2 3">
    <name type="scientific">Oidiodendron maius (strain Zn)</name>
    <dbReference type="NCBI Taxonomy" id="913774"/>
    <lineage>
        <taxon>Eukaryota</taxon>
        <taxon>Fungi</taxon>
        <taxon>Dikarya</taxon>
        <taxon>Ascomycota</taxon>
        <taxon>Pezizomycotina</taxon>
        <taxon>Leotiomycetes</taxon>
        <taxon>Leotiomycetes incertae sedis</taxon>
        <taxon>Myxotrichaceae</taxon>
        <taxon>Oidiodendron</taxon>
    </lineage>
</organism>
<dbReference type="Proteomes" id="UP000054321">
    <property type="component" value="Unassembled WGS sequence"/>
</dbReference>
<dbReference type="InParanoid" id="A0A0C3H7D1"/>
<protein>
    <submittedName>
        <fullName evidence="2">Uncharacterized protein</fullName>
    </submittedName>
</protein>
<evidence type="ECO:0000256" key="1">
    <source>
        <dbReference type="SAM" id="SignalP"/>
    </source>
</evidence>
<sequence length="60" mass="6189">MRASSILSFAVLAVFVCAAPVVKTAIVPREEDTPPMDIVGCYGCTGGRDAIPEPEPALVG</sequence>
<evidence type="ECO:0000313" key="2">
    <source>
        <dbReference type="EMBL" id="KIM98331.1"/>
    </source>
</evidence>
<keyword evidence="1" id="KW-0732">Signal</keyword>
<reference evidence="2 3" key="1">
    <citation type="submission" date="2014-04" db="EMBL/GenBank/DDBJ databases">
        <authorList>
            <consortium name="DOE Joint Genome Institute"/>
            <person name="Kuo A."/>
            <person name="Martino E."/>
            <person name="Perotto S."/>
            <person name="Kohler A."/>
            <person name="Nagy L.G."/>
            <person name="Floudas D."/>
            <person name="Copeland A."/>
            <person name="Barry K.W."/>
            <person name="Cichocki N."/>
            <person name="Veneault-Fourrey C."/>
            <person name="LaButti K."/>
            <person name="Lindquist E.A."/>
            <person name="Lipzen A."/>
            <person name="Lundell T."/>
            <person name="Morin E."/>
            <person name="Murat C."/>
            <person name="Sun H."/>
            <person name="Tunlid A."/>
            <person name="Henrissat B."/>
            <person name="Grigoriev I.V."/>
            <person name="Hibbett D.S."/>
            <person name="Martin F."/>
            <person name="Nordberg H.P."/>
            <person name="Cantor M.N."/>
            <person name="Hua S.X."/>
        </authorList>
    </citation>
    <scope>NUCLEOTIDE SEQUENCE [LARGE SCALE GENOMIC DNA]</scope>
    <source>
        <strain evidence="2 3">Zn</strain>
    </source>
</reference>
<proteinExistence type="predicted"/>
<keyword evidence="3" id="KW-1185">Reference proteome</keyword>
<reference evidence="3" key="2">
    <citation type="submission" date="2015-01" db="EMBL/GenBank/DDBJ databases">
        <title>Evolutionary Origins and Diversification of the Mycorrhizal Mutualists.</title>
        <authorList>
            <consortium name="DOE Joint Genome Institute"/>
            <consortium name="Mycorrhizal Genomics Consortium"/>
            <person name="Kohler A."/>
            <person name="Kuo A."/>
            <person name="Nagy L.G."/>
            <person name="Floudas D."/>
            <person name="Copeland A."/>
            <person name="Barry K.W."/>
            <person name="Cichocki N."/>
            <person name="Veneault-Fourrey C."/>
            <person name="LaButti K."/>
            <person name="Lindquist E.A."/>
            <person name="Lipzen A."/>
            <person name="Lundell T."/>
            <person name="Morin E."/>
            <person name="Murat C."/>
            <person name="Riley R."/>
            <person name="Ohm R."/>
            <person name="Sun H."/>
            <person name="Tunlid A."/>
            <person name="Henrissat B."/>
            <person name="Grigoriev I.V."/>
            <person name="Hibbett D.S."/>
            <person name="Martin F."/>
        </authorList>
    </citation>
    <scope>NUCLEOTIDE SEQUENCE [LARGE SCALE GENOMIC DNA]</scope>
    <source>
        <strain evidence="3">Zn</strain>
    </source>
</reference>
<dbReference type="HOGENOM" id="CLU_2942367_0_0_1"/>
<feature type="chain" id="PRO_5002165268" evidence="1">
    <location>
        <begin position="19"/>
        <end position="60"/>
    </location>
</feature>
<name>A0A0C3H7D1_OIDMZ</name>
<evidence type="ECO:0000313" key="3">
    <source>
        <dbReference type="Proteomes" id="UP000054321"/>
    </source>
</evidence>
<dbReference type="AlphaFoldDB" id="A0A0C3H7D1"/>
<feature type="signal peptide" evidence="1">
    <location>
        <begin position="1"/>
        <end position="18"/>
    </location>
</feature>
<gene>
    <name evidence="2" type="ORF">OIDMADRAFT_20059</name>
</gene>
<dbReference type="EMBL" id="KN832880">
    <property type="protein sequence ID" value="KIM98331.1"/>
    <property type="molecule type" value="Genomic_DNA"/>
</dbReference>
<accession>A0A0C3H7D1</accession>